<dbReference type="PRINTS" id="PR00344">
    <property type="entry name" value="BCTRLSENSOR"/>
</dbReference>
<keyword evidence="5" id="KW-0902">Two-component regulatory system</keyword>
<dbReference type="InterPro" id="IPR003661">
    <property type="entry name" value="HisK_dim/P_dom"/>
</dbReference>
<evidence type="ECO:0000256" key="5">
    <source>
        <dbReference type="ARBA" id="ARBA00023012"/>
    </source>
</evidence>
<feature type="domain" description="Histidine kinase" evidence="7">
    <location>
        <begin position="82"/>
        <end position="304"/>
    </location>
</feature>
<name>A0ABT7E6K6_9FIRM</name>
<feature type="transmembrane region" description="Helical" evidence="6">
    <location>
        <begin position="31"/>
        <end position="50"/>
    </location>
</feature>
<comment type="caution">
    <text evidence="8">The sequence shown here is derived from an EMBL/GenBank/DDBJ whole genome shotgun (WGS) entry which is preliminary data.</text>
</comment>
<dbReference type="InterPro" id="IPR036097">
    <property type="entry name" value="HisK_dim/P_sf"/>
</dbReference>
<dbReference type="PANTHER" id="PTHR43547:SF2">
    <property type="entry name" value="HYBRID SIGNAL TRANSDUCTION HISTIDINE KINASE C"/>
    <property type="match status" value="1"/>
</dbReference>
<evidence type="ECO:0000313" key="9">
    <source>
        <dbReference type="Proteomes" id="UP001301012"/>
    </source>
</evidence>
<evidence type="ECO:0000256" key="3">
    <source>
        <dbReference type="ARBA" id="ARBA00022553"/>
    </source>
</evidence>
<dbReference type="SUPFAM" id="SSF47384">
    <property type="entry name" value="Homodimeric domain of signal transducing histidine kinase"/>
    <property type="match status" value="1"/>
</dbReference>
<dbReference type="Gene3D" id="1.10.287.130">
    <property type="match status" value="1"/>
</dbReference>
<sequence>MKKKRTQFIALVIFILIFTYVIVSIKNMNIVIPALFNISGLVLIIITVALHHKMILKHKEELKKAKKIVEDTNIAKNNFIANISHELRTPVTVISSANQLLNVLLSKEDITNEQSITNNLNIIAQNSNRLLRLTNNIIDIAKIDSGCVDLKLKTVNIINLIEDTVLSVVPYANSKNLNVVFDTNIEELFMCVDCEKIERLTLNLLSNAIKFSEDNKDVFATILADEDNLNFIVQDNGIGIDDLNLSKIFDKFMQIDKGFTRQNEGSGIGLSVVKYFVKLHDGNITVDSKLGEGTSFIVQLPIKTNLCENNNKDIPSTTRKTNIELSDIFK</sequence>
<reference evidence="8 9" key="1">
    <citation type="submission" date="2023-05" db="EMBL/GenBank/DDBJ databases">
        <title>Rombocin, a short stable natural nisin variant, displays selective antimicrobial activity against Listeria monocytogenes and employs dual mode of action to kill target bacterial strains.</title>
        <authorList>
            <person name="Wambui J."/>
            <person name="Stephan R."/>
            <person name="Kuipers O.P."/>
        </authorList>
    </citation>
    <scope>NUCLEOTIDE SEQUENCE [LARGE SCALE GENOMIC DNA]</scope>
    <source>
        <strain evidence="8 9">RC002</strain>
    </source>
</reference>
<dbReference type="PANTHER" id="PTHR43547">
    <property type="entry name" value="TWO-COMPONENT HISTIDINE KINASE"/>
    <property type="match status" value="1"/>
</dbReference>
<feature type="transmembrane region" description="Helical" evidence="6">
    <location>
        <begin position="7"/>
        <end position="25"/>
    </location>
</feature>
<proteinExistence type="predicted"/>
<dbReference type="Gene3D" id="3.30.565.10">
    <property type="entry name" value="Histidine kinase-like ATPase, C-terminal domain"/>
    <property type="match status" value="1"/>
</dbReference>
<protein>
    <recommendedName>
        <fullName evidence="2">histidine kinase</fullName>
        <ecNumber evidence="2">2.7.13.3</ecNumber>
    </recommendedName>
</protein>
<dbReference type="RefSeq" id="WP_284131487.1">
    <property type="nucleotide sequence ID" value="NZ_JASKYM010000001.1"/>
</dbReference>
<dbReference type="InterPro" id="IPR003594">
    <property type="entry name" value="HATPase_dom"/>
</dbReference>
<dbReference type="Pfam" id="PF00512">
    <property type="entry name" value="HisKA"/>
    <property type="match status" value="1"/>
</dbReference>
<dbReference type="CDD" id="cd00082">
    <property type="entry name" value="HisKA"/>
    <property type="match status" value="1"/>
</dbReference>
<gene>
    <name evidence="8" type="ORF">QOZ84_03045</name>
</gene>
<dbReference type="InterPro" id="IPR036890">
    <property type="entry name" value="HATPase_C_sf"/>
</dbReference>
<keyword evidence="9" id="KW-1185">Reference proteome</keyword>
<keyword evidence="6" id="KW-0472">Membrane</keyword>
<dbReference type="EC" id="2.7.13.3" evidence="2"/>
<dbReference type="SMART" id="SM00388">
    <property type="entry name" value="HisKA"/>
    <property type="match status" value="1"/>
</dbReference>
<dbReference type="PROSITE" id="PS50109">
    <property type="entry name" value="HIS_KIN"/>
    <property type="match status" value="1"/>
</dbReference>
<evidence type="ECO:0000256" key="1">
    <source>
        <dbReference type="ARBA" id="ARBA00000085"/>
    </source>
</evidence>
<dbReference type="InterPro" id="IPR004358">
    <property type="entry name" value="Sig_transdc_His_kin-like_C"/>
</dbReference>
<dbReference type="GO" id="GO:0016301">
    <property type="term" value="F:kinase activity"/>
    <property type="evidence" value="ECO:0007669"/>
    <property type="project" value="UniProtKB-KW"/>
</dbReference>
<evidence type="ECO:0000313" key="8">
    <source>
        <dbReference type="EMBL" id="MDK2562512.1"/>
    </source>
</evidence>
<keyword evidence="6" id="KW-0812">Transmembrane</keyword>
<dbReference type="Proteomes" id="UP001301012">
    <property type="component" value="Unassembled WGS sequence"/>
</dbReference>
<dbReference type="Pfam" id="PF02518">
    <property type="entry name" value="HATPase_c"/>
    <property type="match status" value="1"/>
</dbReference>
<evidence type="ECO:0000256" key="6">
    <source>
        <dbReference type="SAM" id="Phobius"/>
    </source>
</evidence>
<dbReference type="EMBL" id="JASKYM010000001">
    <property type="protein sequence ID" value="MDK2562512.1"/>
    <property type="molecule type" value="Genomic_DNA"/>
</dbReference>
<accession>A0ABT7E6K6</accession>
<evidence type="ECO:0000256" key="2">
    <source>
        <dbReference type="ARBA" id="ARBA00012438"/>
    </source>
</evidence>
<keyword evidence="6" id="KW-1133">Transmembrane helix</keyword>
<evidence type="ECO:0000256" key="4">
    <source>
        <dbReference type="ARBA" id="ARBA00022777"/>
    </source>
</evidence>
<organism evidence="8 9">
    <name type="scientific">Romboutsia sedimentorum</name>
    <dbReference type="NCBI Taxonomy" id="1368474"/>
    <lineage>
        <taxon>Bacteria</taxon>
        <taxon>Bacillati</taxon>
        <taxon>Bacillota</taxon>
        <taxon>Clostridia</taxon>
        <taxon>Peptostreptococcales</taxon>
        <taxon>Peptostreptococcaceae</taxon>
        <taxon>Romboutsia</taxon>
    </lineage>
</organism>
<comment type="catalytic activity">
    <reaction evidence="1">
        <text>ATP + protein L-histidine = ADP + protein N-phospho-L-histidine.</text>
        <dbReference type="EC" id="2.7.13.3"/>
    </reaction>
</comment>
<dbReference type="InterPro" id="IPR005467">
    <property type="entry name" value="His_kinase_dom"/>
</dbReference>
<dbReference type="SUPFAM" id="SSF55874">
    <property type="entry name" value="ATPase domain of HSP90 chaperone/DNA topoisomerase II/histidine kinase"/>
    <property type="match status" value="1"/>
</dbReference>
<keyword evidence="4 8" id="KW-0418">Kinase</keyword>
<keyword evidence="4 8" id="KW-0808">Transferase</keyword>
<evidence type="ECO:0000259" key="7">
    <source>
        <dbReference type="PROSITE" id="PS50109"/>
    </source>
</evidence>
<keyword evidence="3" id="KW-0597">Phosphoprotein</keyword>
<dbReference type="SMART" id="SM00387">
    <property type="entry name" value="HATPase_c"/>
    <property type="match status" value="1"/>
</dbReference>